<protein>
    <submittedName>
        <fullName evidence="2">HXXEE domain-containing protein</fullName>
    </submittedName>
</protein>
<evidence type="ECO:0000313" key="2">
    <source>
        <dbReference type="EMBL" id="MEX3744239.1"/>
    </source>
</evidence>
<feature type="transmembrane region" description="Helical" evidence="1">
    <location>
        <begin position="44"/>
        <end position="64"/>
    </location>
</feature>
<comment type="caution">
    <text evidence="2">The sequence shown here is derived from an EMBL/GenBank/DDBJ whole genome shotgun (WGS) entry which is preliminary data.</text>
</comment>
<evidence type="ECO:0000256" key="1">
    <source>
        <dbReference type="SAM" id="Phobius"/>
    </source>
</evidence>
<reference evidence="2 3" key="1">
    <citation type="submission" date="2024-07" db="EMBL/GenBank/DDBJ databases">
        <title>Characterization of a bacterium isolated from hydrolysated instant sea cucumber by whole-genome sequencing and metabolomics.</title>
        <authorList>
            <person name="Luo X."/>
            <person name="Zhang Z."/>
            <person name="Zheng Z."/>
            <person name="Zhang W."/>
            <person name="Ming T."/>
            <person name="Jiao L."/>
            <person name="Su X."/>
            <person name="Kong F."/>
            <person name="Xu J."/>
        </authorList>
    </citation>
    <scope>NUCLEOTIDE SEQUENCE [LARGE SCALE GENOMIC DNA]</scope>
    <source>
        <strain evidence="2 3">XL-2024</strain>
    </source>
</reference>
<proteinExistence type="predicted"/>
<organism evidence="2 3">
    <name type="scientific">Lysinibacillus xylanilyticus</name>
    <dbReference type="NCBI Taxonomy" id="582475"/>
    <lineage>
        <taxon>Bacteria</taxon>
        <taxon>Bacillati</taxon>
        <taxon>Bacillota</taxon>
        <taxon>Bacilli</taxon>
        <taxon>Bacillales</taxon>
        <taxon>Bacillaceae</taxon>
        <taxon>Lysinibacillus</taxon>
    </lineage>
</organism>
<feature type="transmembrane region" description="Helical" evidence="1">
    <location>
        <begin position="98"/>
        <end position="116"/>
    </location>
</feature>
<evidence type="ECO:0000313" key="3">
    <source>
        <dbReference type="Proteomes" id="UP001558534"/>
    </source>
</evidence>
<accession>A0ABV3VTK9</accession>
<dbReference type="InterPro" id="IPR025671">
    <property type="entry name" value="HXXEE"/>
</dbReference>
<keyword evidence="1" id="KW-0472">Membrane</keyword>
<keyword evidence="1" id="KW-0812">Transmembrane</keyword>
<dbReference type="Pfam" id="PF13787">
    <property type="entry name" value="HXXEE"/>
    <property type="match status" value="1"/>
</dbReference>
<dbReference type="Proteomes" id="UP001558534">
    <property type="component" value="Unassembled WGS sequence"/>
</dbReference>
<feature type="transmembrane region" description="Helical" evidence="1">
    <location>
        <begin position="128"/>
        <end position="150"/>
    </location>
</feature>
<gene>
    <name evidence="2" type="ORF">AB1300_03750</name>
</gene>
<name>A0ABV3VTK9_9BACI</name>
<sequence length="162" mass="18130">MEALAVFFCLAITLHNIEEAIWLPQWSQHGSKFQKAVTPNEFHFAVFVITALAYLSAFFFIFLPQSNCAKWFFVGFLGAMMINAIFPHLLATIVMKKYAPGLVTALLLNIPINSLIIHRMFETHLIGWTELLFSTILVGISLLALIPFLFKLGGLISPGTKT</sequence>
<dbReference type="EMBL" id="JBFRHK010000002">
    <property type="protein sequence ID" value="MEX3744239.1"/>
    <property type="molecule type" value="Genomic_DNA"/>
</dbReference>
<dbReference type="RefSeq" id="WP_368635260.1">
    <property type="nucleotide sequence ID" value="NZ_JBFRHK010000002.1"/>
</dbReference>
<feature type="transmembrane region" description="Helical" evidence="1">
    <location>
        <begin position="71"/>
        <end position="92"/>
    </location>
</feature>
<keyword evidence="3" id="KW-1185">Reference proteome</keyword>
<keyword evidence="1" id="KW-1133">Transmembrane helix</keyword>